<dbReference type="EMBL" id="ML991771">
    <property type="protein sequence ID" value="KAF2239862.1"/>
    <property type="molecule type" value="Genomic_DNA"/>
</dbReference>
<dbReference type="Proteomes" id="UP000800092">
    <property type="component" value="Unassembled WGS sequence"/>
</dbReference>
<accession>A0A6A6HPU7</accession>
<evidence type="ECO:0000313" key="4">
    <source>
        <dbReference type="Proteomes" id="UP000800092"/>
    </source>
</evidence>
<name>A0A6A6HPU7_VIRVR</name>
<dbReference type="InterPro" id="IPR024624">
    <property type="entry name" value="Pyridox_Oxase_Alr4036_FMN-bd"/>
</dbReference>
<feature type="region of interest" description="Disordered" evidence="1">
    <location>
        <begin position="192"/>
        <end position="217"/>
    </location>
</feature>
<dbReference type="OrthoDB" id="5394411at2759"/>
<evidence type="ECO:0000256" key="1">
    <source>
        <dbReference type="SAM" id="MobiDB-lite"/>
    </source>
</evidence>
<dbReference type="PANTHER" id="PTHR28243:SF1">
    <property type="entry name" value="PYRIDOXAMINE 5'-PHOSPHATE OXIDASE ALR4036 FAMILY FMN-BINDING DOMAIN-CONTAINING PROTEIN"/>
    <property type="match status" value="1"/>
</dbReference>
<gene>
    <name evidence="3" type="ORF">EV356DRAFT_2211</name>
</gene>
<dbReference type="PANTHER" id="PTHR28243">
    <property type="entry name" value="AGL049CP"/>
    <property type="match status" value="1"/>
</dbReference>
<dbReference type="InterPro" id="IPR012349">
    <property type="entry name" value="Split_barrel_FMN-bd"/>
</dbReference>
<keyword evidence="4" id="KW-1185">Reference proteome</keyword>
<protein>
    <recommendedName>
        <fullName evidence="2">Pyridoxamine 5'-phosphate oxidase Alr4036 family FMN-binding domain-containing protein</fullName>
    </recommendedName>
</protein>
<dbReference type="Pfam" id="PF12766">
    <property type="entry name" value="Pyridox_oxase_2"/>
    <property type="match status" value="1"/>
</dbReference>
<dbReference type="AlphaFoldDB" id="A0A6A6HPU7"/>
<feature type="region of interest" description="Disordered" evidence="1">
    <location>
        <begin position="110"/>
        <end position="135"/>
    </location>
</feature>
<feature type="domain" description="Pyridoxamine 5'-phosphate oxidase Alr4036 family FMN-binding" evidence="2">
    <location>
        <begin position="13"/>
        <end position="161"/>
    </location>
</feature>
<reference evidence="3" key="1">
    <citation type="journal article" date="2020" name="Stud. Mycol.">
        <title>101 Dothideomycetes genomes: a test case for predicting lifestyles and emergence of pathogens.</title>
        <authorList>
            <person name="Haridas S."/>
            <person name="Albert R."/>
            <person name="Binder M."/>
            <person name="Bloem J."/>
            <person name="Labutti K."/>
            <person name="Salamov A."/>
            <person name="Andreopoulos B."/>
            <person name="Baker S."/>
            <person name="Barry K."/>
            <person name="Bills G."/>
            <person name="Bluhm B."/>
            <person name="Cannon C."/>
            <person name="Castanera R."/>
            <person name="Culley D."/>
            <person name="Daum C."/>
            <person name="Ezra D."/>
            <person name="Gonzalez J."/>
            <person name="Henrissat B."/>
            <person name="Kuo A."/>
            <person name="Liang C."/>
            <person name="Lipzen A."/>
            <person name="Lutzoni F."/>
            <person name="Magnuson J."/>
            <person name="Mondo S."/>
            <person name="Nolan M."/>
            <person name="Ohm R."/>
            <person name="Pangilinan J."/>
            <person name="Park H.-J."/>
            <person name="Ramirez L."/>
            <person name="Alfaro M."/>
            <person name="Sun H."/>
            <person name="Tritt A."/>
            <person name="Yoshinaga Y."/>
            <person name="Zwiers L.-H."/>
            <person name="Turgeon B."/>
            <person name="Goodwin S."/>
            <person name="Spatafora J."/>
            <person name="Crous P."/>
            <person name="Grigoriev I."/>
        </authorList>
    </citation>
    <scope>NUCLEOTIDE SEQUENCE</scope>
    <source>
        <strain evidence="3">Tuck. ex Michener</strain>
    </source>
</reference>
<dbReference type="GO" id="GO:0010181">
    <property type="term" value="F:FMN binding"/>
    <property type="evidence" value="ECO:0007669"/>
    <property type="project" value="InterPro"/>
</dbReference>
<organism evidence="3 4">
    <name type="scientific">Viridothelium virens</name>
    <name type="common">Speckled blister lichen</name>
    <name type="synonym">Trypethelium virens</name>
    <dbReference type="NCBI Taxonomy" id="1048519"/>
    <lineage>
        <taxon>Eukaryota</taxon>
        <taxon>Fungi</taxon>
        <taxon>Dikarya</taxon>
        <taxon>Ascomycota</taxon>
        <taxon>Pezizomycotina</taxon>
        <taxon>Dothideomycetes</taxon>
        <taxon>Dothideomycetes incertae sedis</taxon>
        <taxon>Trypetheliales</taxon>
        <taxon>Trypetheliaceae</taxon>
        <taxon>Viridothelium</taxon>
    </lineage>
</organism>
<dbReference type="Gene3D" id="2.30.110.10">
    <property type="entry name" value="Electron Transport, Fmn-binding Protein, Chain A"/>
    <property type="match status" value="1"/>
</dbReference>
<dbReference type="SUPFAM" id="SSF50475">
    <property type="entry name" value="FMN-binding split barrel"/>
    <property type="match status" value="1"/>
</dbReference>
<evidence type="ECO:0000313" key="3">
    <source>
        <dbReference type="EMBL" id="KAF2239862.1"/>
    </source>
</evidence>
<proteinExistence type="predicted"/>
<evidence type="ECO:0000259" key="2">
    <source>
        <dbReference type="Pfam" id="PF12766"/>
    </source>
</evidence>
<sequence>MSTTTPRTPSKPAPWKPAFLSHLQKMDSPEFVLSTLHPATTSSTSSSSISTPTPYLPRARFCIFRGFWAELPENKHNDAPKNPRVYESDLPTFTSDVRMLKIPEVFATGSGAARDTGGASAQGPEERGQSRGCGGGGPVEAVWWIKDVMTQWRVRGEAFVVGEDVEGGETSGVRTVKNWSWGRELTGHFGNISPGMRGSFRAPPPGRPTSEAYDDKNLKPGMKVEDLHDSYSRRNFRVVIIQPEEVEQLDLSDPATARRQYYTFDKSTGGWNHQELWP</sequence>